<feature type="transmembrane region" description="Helical" evidence="5">
    <location>
        <begin position="153"/>
        <end position="175"/>
    </location>
</feature>
<dbReference type="OrthoDB" id="10069455at2759"/>
<feature type="domain" description="G-protein coupled receptors family 1 profile" evidence="7">
    <location>
        <begin position="43"/>
        <end position="303"/>
    </location>
</feature>
<sequence>MSDPTIQTFCCYHGNGSDVATTIVREFNLDGYNTVCLISSALGILGAIYQILPRQQYVYNHRWISLTASRGRKIIIWLAIADLLASVGVFTRSSLWLSNKNIMPDLEDNRSVLFCTLSSAWIQYFYTSTWIWTLCYTIDIKLVLSDKRSNLKYYHLSAWIVPAILTTIGLSLLYFPDAQCHTSNSLSMAILRILPNYFATYLPITLVMIVNPILYNSATKDMERVITSLSGQFTSNEREIMYTIKKKFSLINLVFYVCWVPNLINGVLIWVLWFETPIDVIVIIWYMMASLNPLQALFNCLVYRRWARGSERVIMP</sequence>
<dbReference type="AlphaFoldDB" id="A0A0T6AV66"/>
<feature type="transmembrane region" description="Helical" evidence="5">
    <location>
        <begin position="280"/>
        <end position="302"/>
    </location>
</feature>
<feature type="domain" description="G-protein coupled receptors family 2 profile 2" evidence="6">
    <location>
        <begin position="32"/>
        <end position="307"/>
    </location>
</feature>
<feature type="transmembrane region" description="Helical" evidence="5">
    <location>
        <begin position="195"/>
        <end position="214"/>
    </location>
</feature>
<dbReference type="GO" id="GO:0035643">
    <property type="term" value="F:L-DOPA receptor activity"/>
    <property type="evidence" value="ECO:0007669"/>
    <property type="project" value="TreeGrafter"/>
</dbReference>
<evidence type="ECO:0000256" key="4">
    <source>
        <dbReference type="ARBA" id="ARBA00023136"/>
    </source>
</evidence>
<dbReference type="Proteomes" id="UP000051574">
    <property type="component" value="Unassembled WGS sequence"/>
</dbReference>
<dbReference type="GO" id="GO:0050848">
    <property type="term" value="P:regulation of calcium-mediated signaling"/>
    <property type="evidence" value="ECO:0007669"/>
    <property type="project" value="TreeGrafter"/>
</dbReference>
<gene>
    <name evidence="8" type="ORF">AMK59_7044</name>
</gene>
<evidence type="ECO:0000313" key="9">
    <source>
        <dbReference type="Proteomes" id="UP000051574"/>
    </source>
</evidence>
<keyword evidence="2 5" id="KW-0812">Transmembrane</keyword>
<feature type="non-terminal residue" evidence="8">
    <location>
        <position position="316"/>
    </location>
</feature>
<dbReference type="GO" id="GO:0035240">
    <property type="term" value="F:dopamine binding"/>
    <property type="evidence" value="ECO:0007669"/>
    <property type="project" value="InterPro"/>
</dbReference>
<feature type="transmembrane region" description="Helical" evidence="5">
    <location>
        <begin position="74"/>
        <end position="91"/>
    </location>
</feature>
<name>A0A0T6AV66_9SCAR</name>
<dbReference type="InterPro" id="IPR017452">
    <property type="entry name" value="GPCR_Rhodpsn_7TM"/>
</dbReference>
<dbReference type="GO" id="GO:0007166">
    <property type="term" value="P:cell surface receptor signaling pathway"/>
    <property type="evidence" value="ECO:0007669"/>
    <property type="project" value="InterPro"/>
</dbReference>
<evidence type="ECO:0000256" key="2">
    <source>
        <dbReference type="ARBA" id="ARBA00022692"/>
    </source>
</evidence>
<dbReference type="PROSITE" id="PS50261">
    <property type="entry name" value="G_PROTEIN_RECEP_F2_4"/>
    <property type="match status" value="1"/>
</dbReference>
<dbReference type="GO" id="GO:0005886">
    <property type="term" value="C:plasma membrane"/>
    <property type="evidence" value="ECO:0007669"/>
    <property type="project" value="TreeGrafter"/>
</dbReference>
<keyword evidence="9" id="KW-1185">Reference proteome</keyword>
<dbReference type="GO" id="GO:0032438">
    <property type="term" value="P:melanosome organization"/>
    <property type="evidence" value="ECO:0007669"/>
    <property type="project" value="TreeGrafter"/>
</dbReference>
<protein>
    <recommendedName>
        <fullName evidence="10">G protein-coupled receptor</fullName>
    </recommendedName>
</protein>
<keyword evidence="4 5" id="KW-0472">Membrane</keyword>
<evidence type="ECO:0008006" key="10">
    <source>
        <dbReference type="Google" id="ProtNLM"/>
    </source>
</evidence>
<dbReference type="PANTHER" id="PTHR15177:SF2">
    <property type="entry name" value="G-PROTEIN COUPLED RECEPTOR 143"/>
    <property type="match status" value="1"/>
</dbReference>
<dbReference type="Gene3D" id="1.20.1070.10">
    <property type="entry name" value="Rhodopsin 7-helix transmembrane proteins"/>
    <property type="match status" value="1"/>
</dbReference>
<reference evidence="8 9" key="1">
    <citation type="submission" date="2015-09" db="EMBL/GenBank/DDBJ databases">
        <title>Draft genome of the scarab beetle Oryctes borbonicus.</title>
        <authorList>
            <person name="Meyer J.M."/>
            <person name="Markov G.V."/>
            <person name="Baskaran P."/>
            <person name="Herrmann M."/>
            <person name="Sommer R.J."/>
            <person name="Roedelsperger C."/>
        </authorList>
    </citation>
    <scope>NUCLEOTIDE SEQUENCE [LARGE SCALE GENOMIC DNA]</scope>
    <source>
        <strain evidence="8">OB123</strain>
        <tissue evidence="8">Whole animal</tissue>
    </source>
</reference>
<evidence type="ECO:0000256" key="5">
    <source>
        <dbReference type="SAM" id="Phobius"/>
    </source>
</evidence>
<dbReference type="InterPro" id="IPR001414">
    <property type="entry name" value="GPR143"/>
</dbReference>
<proteinExistence type="predicted"/>
<keyword evidence="3 5" id="KW-1133">Transmembrane helix</keyword>
<evidence type="ECO:0000313" key="8">
    <source>
        <dbReference type="EMBL" id="KRT78861.1"/>
    </source>
</evidence>
<comment type="caution">
    <text evidence="8">The sequence shown here is derived from an EMBL/GenBank/DDBJ whole genome shotgun (WGS) entry which is preliminary data.</text>
</comment>
<evidence type="ECO:0000256" key="1">
    <source>
        <dbReference type="ARBA" id="ARBA00004141"/>
    </source>
</evidence>
<accession>A0A0T6AV66</accession>
<dbReference type="PROSITE" id="PS50262">
    <property type="entry name" value="G_PROTEIN_RECEP_F1_2"/>
    <property type="match status" value="1"/>
</dbReference>
<feature type="transmembrane region" description="Helical" evidence="5">
    <location>
        <begin position="32"/>
        <end position="53"/>
    </location>
</feature>
<dbReference type="SUPFAM" id="SSF81321">
    <property type="entry name" value="Family A G protein-coupled receptor-like"/>
    <property type="match status" value="1"/>
</dbReference>
<organism evidence="8 9">
    <name type="scientific">Oryctes borbonicus</name>
    <dbReference type="NCBI Taxonomy" id="1629725"/>
    <lineage>
        <taxon>Eukaryota</taxon>
        <taxon>Metazoa</taxon>
        <taxon>Ecdysozoa</taxon>
        <taxon>Arthropoda</taxon>
        <taxon>Hexapoda</taxon>
        <taxon>Insecta</taxon>
        <taxon>Pterygota</taxon>
        <taxon>Neoptera</taxon>
        <taxon>Endopterygota</taxon>
        <taxon>Coleoptera</taxon>
        <taxon>Polyphaga</taxon>
        <taxon>Scarabaeiformia</taxon>
        <taxon>Scarabaeidae</taxon>
        <taxon>Dynastinae</taxon>
        <taxon>Oryctes</taxon>
    </lineage>
</organism>
<comment type="subcellular location">
    <subcellularLocation>
        <location evidence="1">Membrane</location>
        <topology evidence="1">Multi-pass membrane protein</topology>
    </subcellularLocation>
</comment>
<dbReference type="PRINTS" id="PR00965">
    <property type="entry name" value="OCULARALBNSM"/>
</dbReference>
<dbReference type="PANTHER" id="PTHR15177">
    <property type="entry name" value="G-PROTEIN COUPLED RECEPTOR 143"/>
    <property type="match status" value="1"/>
</dbReference>
<dbReference type="Pfam" id="PF02101">
    <property type="entry name" value="Ocular_alb"/>
    <property type="match status" value="1"/>
</dbReference>
<feature type="transmembrane region" description="Helical" evidence="5">
    <location>
        <begin position="250"/>
        <end position="274"/>
    </location>
</feature>
<dbReference type="GO" id="GO:0072544">
    <property type="term" value="F:L-DOPA binding"/>
    <property type="evidence" value="ECO:0007669"/>
    <property type="project" value="InterPro"/>
</dbReference>
<evidence type="ECO:0000259" key="7">
    <source>
        <dbReference type="PROSITE" id="PS50262"/>
    </source>
</evidence>
<dbReference type="EMBL" id="LJIG01022761">
    <property type="protein sequence ID" value="KRT78861.1"/>
    <property type="molecule type" value="Genomic_DNA"/>
</dbReference>
<dbReference type="InterPro" id="IPR017981">
    <property type="entry name" value="GPCR_2-like_7TM"/>
</dbReference>
<evidence type="ECO:0000259" key="6">
    <source>
        <dbReference type="PROSITE" id="PS50261"/>
    </source>
</evidence>
<evidence type="ECO:0000256" key="3">
    <source>
        <dbReference type="ARBA" id="ARBA00022989"/>
    </source>
</evidence>
<dbReference type="GO" id="GO:0072545">
    <property type="term" value="F:L-tyrosine binding"/>
    <property type="evidence" value="ECO:0007669"/>
    <property type="project" value="InterPro"/>
</dbReference>